<name>A0A9Q3EFN1_9BASI</name>
<keyword evidence="2" id="KW-0732">Signal</keyword>
<proteinExistence type="predicted"/>
<comment type="caution">
    <text evidence="3">The sequence shown here is derived from an EMBL/GenBank/DDBJ whole genome shotgun (WGS) entry which is preliminary data.</text>
</comment>
<feature type="region of interest" description="Disordered" evidence="1">
    <location>
        <begin position="119"/>
        <end position="212"/>
    </location>
</feature>
<feature type="compositionally biased region" description="Low complexity" evidence="1">
    <location>
        <begin position="155"/>
        <end position="170"/>
    </location>
</feature>
<organism evidence="3 4">
    <name type="scientific">Austropuccinia psidii MF-1</name>
    <dbReference type="NCBI Taxonomy" id="1389203"/>
    <lineage>
        <taxon>Eukaryota</taxon>
        <taxon>Fungi</taxon>
        <taxon>Dikarya</taxon>
        <taxon>Basidiomycota</taxon>
        <taxon>Pucciniomycotina</taxon>
        <taxon>Pucciniomycetes</taxon>
        <taxon>Pucciniales</taxon>
        <taxon>Sphaerophragmiaceae</taxon>
        <taxon>Austropuccinia</taxon>
    </lineage>
</organism>
<evidence type="ECO:0000256" key="1">
    <source>
        <dbReference type="SAM" id="MobiDB-lite"/>
    </source>
</evidence>
<evidence type="ECO:0000313" key="3">
    <source>
        <dbReference type="EMBL" id="MBW0520384.1"/>
    </source>
</evidence>
<gene>
    <name evidence="3" type="ORF">O181_060099</name>
</gene>
<feature type="chain" id="PRO_5040448250" evidence="2">
    <location>
        <begin position="19"/>
        <end position="274"/>
    </location>
</feature>
<feature type="signal peptide" evidence="2">
    <location>
        <begin position="1"/>
        <end position="18"/>
    </location>
</feature>
<feature type="compositionally biased region" description="Polar residues" evidence="1">
    <location>
        <begin position="176"/>
        <end position="198"/>
    </location>
</feature>
<protein>
    <submittedName>
        <fullName evidence="3">Uncharacterized protein</fullName>
    </submittedName>
</protein>
<dbReference type="AlphaFoldDB" id="A0A9Q3EFN1"/>
<dbReference type="EMBL" id="AVOT02028036">
    <property type="protein sequence ID" value="MBW0520384.1"/>
    <property type="molecule type" value="Genomic_DNA"/>
</dbReference>
<accession>A0A9Q3EFN1</accession>
<feature type="compositionally biased region" description="Polar residues" evidence="1">
    <location>
        <begin position="124"/>
        <end position="146"/>
    </location>
</feature>
<evidence type="ECO:0000256" key="2">
    <source>
        <dbReference type="SAM" id="SignalP"/>
    </source>
</evidence>
<keyword evidence="4" id="KW-1185">Reference proteome</keyword>
<dbReference type="OrthoDB" id="2153847at2759"/>
<evidence type="ECO:0000313" key="4">
    <source>
        <dbReference type="Proteomes" id="UP000765509"/>
    </source>
</evidence>
<reference evidence="3" key="1">
    <citation type="submission" date="2021-03" db="EMBL/GenBank/DDBJ databases">
        <title>Draft genome sequence of rust myrtle Austropuccinia psidii MF-1, a brazilian biotype.</title>
        <authorList>
            <person name="Quecine M.C."/>
            <person name="Pachon D.M.R."/>
            <person name="Bonatelli M.L."/>
            <person name="Correr F.H."/>
            <person name="Franceschini L.M."/>
            <person name="Leite T.F."/>
            <person name="Margarido G.R.A."/>
            <person name="Almeida C.A."/>
            <person name="Ferrarezi J.A."/>
            <person name="Labate C.A."/>
        </authorList>
    </citation>
    <scope>NUCLEOTIDE SEQUENCE</scope>
    <source>
        <strain evidence="3">MF-1</strain>
    </source>
</reference>
<sequence>MRLLTFCLLTGLGVFSEASLPRAFTHLNKRAIFGSCPAPVISLIGSNGGQKFASEQPQFKAEPTETIQQTADAICQKLDTTCQVAKDLISQCQASSKAAQNIKDKKEQAEKFNKLMNIGGASASKPNTTSPGGVNTKASLPQNATSEKTKTELANNGTTTGSGGQNPTQPEKGGKNETQTGTGGRNDTQPGENLQKFTGNKGGLPPPVTRGGPKGFLVAGDGFQNLKVALARSCDKQKNTCANQANATGNKELKVSDCETQHSQCIELANNTNN</sequence>
<dbReference type="Proteomes" id="UP000765509">
    <property type="component" value="Unassembled WGS sequence"/>
</dbReference>